<feature type="transmembrane region" description="Helical" evidence="2">
    <location>
        <begin position="128"/>
        <end position="153"/>
    </location>
</feature>
<gene>
    <name evidence="4" type="ORF">GCM10009539_44840</name>
</gene>
<feature type="transmembrane region" description="Helical" evidence="2">
    <location>
        <begin position="7"/>
        <end position="26"/>
    </location>
</feature>
<dbReference type="NCBIfam" id="TIGR00254">
    <property type="entry name" value="GGDEF"/>
    <property type="match status" value="1"/>
</dbReference>
<protein>
    <recommendedName>
        <fullName evidence="3">GGDEF domain-containing protein</fullName>
    </recommendedName>
</protein>
<feature type="domain" description="GGDEF" evidence="3">
    <location>
        <begin position="362"/>
        <end position="493"/>
    </location>
</feature>
<reference evidence="5" key="1">
    <citation type="journal article" date="2019" name="Int. J. Syst. Evol. Microbiol.">
        <title>The Global Catalogue of Microorganisms (GCM) 10K type strain sequencing project: providing services to taxonomists for standard genome sequencing and annotation.</title>
        <authorList>
            <consortium name="The Broad Institute Genomics Platform"/>
            <consortium name="The Broad Institute Genome Sequencing Center for Infectious Disease"/>
            <person name="Wu L."/>
            <person name="Ma J."/>
        </authorList>
    </citation>
    <scope>NUCLEOTIDE SEQUENCE [LARGE SCALE GENOMIC DNA]</scope>
    <source>
        <strain evidence="5">JCM 10425</strain>
    </source>
</reference>
<keyword evidence="5" id="KW-1185">Reference proteome</keyword>
<feature type="transmembrane region" description="Helical" evidence="2">
    <location>
        <begin position="193"/>
        <end position="213"/>
    </location>
</feature>
<dbReference type="EMBL" id="BAAAGX010000017">
    <property type="protein sequence ID" value="GAA0254686.1"/>
    <property type="molecule type" value="Genomic_DNA"/>
</dbReference>
<feature type="transmembrane region" description="Helical" evidence="2">
    <location>
        <begin position="66"/>
        <end position="88"/>
    </location>
</feature>
<dbReference type="Gene3D" id="3.30.70.270">
    <property type="match status" value="1"/>
</dbReference>
<evidence type="ECO:0000259" key="3">
    <source>
        <dbReference type="PROSITE" id="PS50887"/>
    </source>
</evidence>
<evidence type="ECO:0000313" key="5">
    <source>
        <dbReference type="Proteomes" id="UP001500967"/>
    </source>
</evidence>
<sequence>MERRRRFAVTAVAFATAYYAIALFLATDSEVFTAVAAVGGALACFAAAGAAAWAARRTRSTSRRGWIAVATGLAMWATGNTSSFLWHLSGIDHYSRTTDAIYLTAIPILLFGLTSLLAAQLPAVSLRLILDGVIIAGSLFLVSWGTVLGPIAAEQQSPINWAISIAYPVTDVMMATVVLLVLSAGAPGTRTPLSLLSAGFLLTAIGDVAYALFDHLGNYSSNGLINLIWFFSYLLMLLGGVWVATDPRTEPQQVTVPPYTLLPYVPFSLAIVTTQAVYFVTGGVNAVLVVGCAALVMLVLGRQLTTVRENVTLNARLASTVAELRQREEELRHRAFHDGLTELPNRVLFHTRVEEAIAAHDDEVTVLYVDLDGFKAVNDQYGHDVGDALLIKVADRLRECLDDHLVARLGGDEFGVLLPGTTSPSVSTELAERIVSSIAGITTVEGRRVRVGASVGIAVNQTDGGVGELLRAADLAMYAAKVEGKGRYALVGSAITAAAGTSPPAARDDHARHGPSTGGAPGQAAASSAAPNETWKRAHQIETLVSVSKSTSAGIE</sequence>
<keyword evidence="2" id="KW-0472">Membrane</keyword>
<comment type="caution">
    <text evidence="4">The sequence shown here is derived from an EMBL/GenBank/DDBJ whole genome shotgun (WGS) entry which is preliminary data.</text>
</comment>
<dbReference type="InterPro" id="IPR000160">
    <property type="entry name" value="GGDEF_dom"/>
</dbReference>
<dbReference type="Proteomes" id="UP001500967">
    <property type="component" value="Unassembled WGS sequence"/>
</dbReference>
<dbReference type="SMART" id="SM00267">
    <property type="entry name" value="GGDEF"/>
    <property type="match status" value="1"/>
</dbReference>
<name>A0ABP3E7A0_9ACTN</name>
<feature type="compositionally biased region" description="Low complexity" evidence="1">
    <location>
        <begin position="522"/>
        <end position="531"/>
    </location>
</feature>
<evidence type="ECO:0000256" key="2">
    <source>
        <dbReference type="SAM" id="Phobius"/>
    </source>
</evidence>
<evidence type="ECO:0000313" key="4">
    <source>
        <dbReference type="EMBL" id="GAA0254686.1"/>
    </source>
</evidence>
<dbReference type="Pfam" id="PF00990">
    <property type="entry name" value="GGDEF"/>
    <property type="match status" value="1"/>
</dbReference>
<dbReference type="PROSITE" id="PS50887">
    <property type="entry name" value="GGDEF"/>
    <property type="match status" value="1"/>
</dbReference>
<dbReference type="CDD" id="cd01949">
    <property type="entry name" value="GGDEF"/>
    <property type="match status" value="1"/>
</dbReference>
<feature type="transmembrane region" description="Helical" evidence="2">
    <location>
        <begin position="278"/>
        <end position="300"/>
    </location>
</feature>
<organism evidence="4 5">
    <name type="scientific">Cryptosporangium japonicum</name>
    <dbReference type="NCBI Taxonomy" id="80872"/>
    <lineage>
        <taxon>Bacteria</taxon>
        <taxon>Bacillati</taxon>
        <taxon>Actinomycetota</taxon>
        <taxon>Actinomycetes</taxon>
        <taxon>Cryptosporangiales</taxon>
        <taxon>Cryptosporangiaceae</taxon>
        <taxon>Cryptosporangium</taxon>
    </lineage>
</organism>
<dbReference type="InterPro" id="IPR052155">
    <property type="entry name" value="Biofilm_reg_signaling"/>
</dbReference>
<dbReference type="PANTHER" id="PTHR44757:SF2">
    <property type="entry name" value="BIOFILM ARCHITECTURE MAINTENANCE PROTEIN MBAA"/>
    <property type="match status" value="1"/>
</dbReference>
<feature type="transmembrane region" description="Helical" evidence="2">
    <location>
        <begin position="159"/>
        <end position="181"/>
    </location>
</feature>
<accession>A0ABP3E7A0</accession>
<evidence type="ECO:0000256" key="1">
    <source>
        <dbReference type="SAM" id="MobiDB-lite"/>
    </source>
</evidence>
<dbReference type="InterPro" id="IPR043128">
    <property type="entry name" value="Rev_trsase/Diguanyl_cyclase"/>
</dbReference>
<dbReference type="SUPFAM" id="SSF55073">
    <property type="entry name" value="Nucleotide cyclase"/>
    <property type="match status" value="1"/>
</dbReference>
<feature type="transmembrane region" description="Helical" evidence="2">
    <location>
        <begin position="225"/>
        <end position="244"/>
    </location>
</feature>
<keyword evidence="2" id="KW-0812">Transmembrane</keyword>
<keyword evidence="2" id="KW-1133">Transmembrane helix</keyword>
<feature type="region of interest" description="Disordered" evidence="1">
    <location>
        <begin position="500"/>
        <end position="537"/>
    </location>
</feature>
<feature type="transmembrane region" description="Helical" evidence="2">
    <location>
        <begin position="100"/>
        <end position="121"/>
    </location>
</feature>
<proteinExistence type="predicted"/>
<dbReference type="PANTHER" id="PTHR44757">
    <property type="entry name" value="DIGUANYLATE CYCLASE DGCP"/>
    <property type="match status" value="1"/>
</dbReference>
<feature type="transmembrane region" description="Helical" evidence="2">
    <location>
        <begin position="32"/>
        <end position="54"/>
    </location>
</feature>
<dbReference type="InterPro" id="IPR029787">
    <property type="entry name" value="Nucleotide_cyclase"/>
</dbReference>